<dbReference type="EC" id="2.3.1.-" evidence="8"/>
<evidence type="ECO:0000256" key="5">
    <source>
        <dbReference type="ARBA" id="ARBA00023315"/>
    </source>
</evidence>
<gene>
    <name evidence="8" type="ORF">NFG57_04825</name>
</gene>
<keyword evidence="3" id="KW-1277">Toxin-antitoxin system</keyword>
<feature type="domain" description="N-acetyltransferase" evidence="7">
    <location>
        <begin position="14"/>
        <end position="172"/>
    </location>
</feature>
<protein>
    <submittedName>
        <fullName evidence="8">GNAT family N-acetyltransferase</fullName>
        <ecNumber evidence="8">2.3.1.-</ecNumber>
    </submittedName>
</protein>
<dbReference type="RefSeq" id="WP_348815520.1">
    <property type="nucleotide sequence ID" value="NZ_CP098828.1"/>
</dbReference>
<reference evidence="8" key="1">
    <citation type="submission" date="2022-06" db="EMBL/GenBank/DDBJ databases">
        <title>A novel DMS-producing enzyme.</title>
        <authorList>
            <person name="Zhang Y."/>
        </authorList>
    </citation>
    <scope>NUCLEOTIDE SEQUENCE</scope>
    <source>
        <strain evidence="8">H10-59</strain>
    </source>
</reference>
<dbReference type="Pfam" id="PF13508">
    <property type="entry name" value="Acetyltransf_7"/>
    <property type="match status" value="1"/>
</dbReference>
<dbReference type="PANTHER" id="PTHR36449:SF1">
    <property type="entry name" value="ACETYLTRANSFERASE"/>
    <property type="match status" value="1"/>
</dbReference>
<evidence type="ECO:0000256" key="2">
    <source>
        <dbReference type="ARBA" id="ARBA00022491"/>
    </source>
</evidence>
<evidence type="ECO:0000256" key="1">
    <source>
        <dbReference type="ARBA" id="ARBA00009342"/>
    </source>
</evidence>
<dbReference type="PANTHER" id="PTHR36449">
    <property type="entry name" value="ACETYLTRANSFERASE-RELATED"/>
    <property type="match status" value="1"/>
</dbReference>
<proteinExistence type="inferred from homology"/>
<keyword evidence="5 8" id="KW-0012">Acyltransferase</keyword>
<evidence type="ECO:0000256" key="4">
    <source>
        <dbReference type="ARBA" id="ARBA00022679"/>
    </source>
</evidence>
<evidence type="ECO:0000256" key="3">
    <source>
        <dbReference type="ARBA" id="ARBA00022649"/>
    </source>
</evidence>
<dbReference type="AlphaFoldDB" id="A0AAU7KWE2"/>
<organism evidence="8">
    <name type="scientific">Halomonas sp. H10-59</name>
    <dbReference type="NCBI Taxonomy" id="2950874"/>
    <lineage>
        <taxon>Bacteria</taxon>
        <taxon>Pseudomonadati</taxon>
        <taxon>Pseudomonadota</taxon>
        <taxon>Gammaproteobacteria</taxon>
        <taxon>Oceanospirillales</taxon>
        <taxon>Halomonadaceae</taxon>
        <taxon>Halomonas</taxon>
    </lineage>
</organism>
<dbReference type="Gene3D" id="3.40.630.30">
    <property type="match status" value="1"/>
</dbReference>
<accession>A0AAU7KWE2</accession>
<dbReference type="CDD" id="cd04301">
    <property type="entry name" value="NAT_SF"/>
    <property type="match status" value="1"/>
</dbReference>
<keyword evidence="2" id="KW-0678">Repressor</keyword>
<comment type="catalytic activity">
    <reaction evidence="6">
        <text>glycyl-tRNA(Gly) + acetyl-CoA = N-acetylglycyl-tRNA(Gly) + CoA + H(+)</text>
        <dbReference type="Rhea" id="RHEA:81867"/>
        <dbReference type="Rhea" id="RHEA-COMP:9683"/>
        <dbReference type="Rhea" id="RHEA-COMP:19766"/>
        <dbReference type="ChEBI" id="CHEBI:15378"/>
        <dbReference type="ChEBI" id="CHEBI:57287"/>
        <dbReference type="ChEBI" id="CHEBI:57288"/>
        <dbReference type="ChEBI" id="CHEBI:78522"/>
        <dbReference type="ChEBI" id="CHEBI:232036"/>
    </reaction>
</comment>
<evidence type="ECO:0000259" key="7">
    <source>
        <dbReference type="PROSITE" id="PS51186"/>
    </source>
</evidence>
<keyword evidence="4 8" id="KW-0808">Transferase</keyword>
<name>A0AAU7KWE2_9GAMM</name>
<sequence>MSATVVIEPLDKSRHHRAAFSSGVDQVDNFLQRTASRLMDGGTIRVFVMTDPTRDPSKILGFYSLNAHSVDCSDLPNRYKRMANADGSISAAFIGMIGVDQQFQGQGIGRLLLVDALNRAFAASLRIGTAVVLLDILDCGDSQAVERRLRLYTGFGFQSLPSNPLRMFLPMATVAKLQG</sequence>
<evidence type="ECO:0000313" key="8">
    <source>
        <dbReference type="EMBL" id="XBO76106.1"/>
    </source>
</evidence>
<dbReference type="InterPro" id="IPR016181">
    <property type="entry name" value="Acyl_CoA_acyltransferase"/>
</dbReference>
<dbReference type="EMBL" id="CP098828">
    <property type="protein sequence ID" value="XBO76106.1"/>
    <property type="molecule type" value="Genomic_DNA"/>
</dbReference>
<dbReference type="SUPFAM" id="SSF55729">
    <property type="entry name" value="Acyl-CoA N-acyltransferases (Nat)"/>
    <property type="match status" value="1"/>
</dbReference>
<dbReference type="InterPro" id="IPR000182">
    <property type="entry name" value="GNAT_dom"/>
</dbReference>
<evidence type="ECO:0000256" key="6">
    <source>
        <dbReference type="ARBA" id="ARBA00049880"/>
    </source>
</evidence>
<dbReference type="GO" id="GO:0016747">
    <property type="term" value="F:acyltransferase activity, transferring groups other than amino-acyl groups"/>
    <property type="evidence" value="ECO:0007669"/>
    <property type="project" value="InterPro"/>
</dbReference>
<comment type="similarity">
    <text evidence="1">Belongs to the acetyltransferase family. GNAT subfamily.</text>
</comment>
<dbReference type="PROSITE" id="PS51186">
    <property type="entry name" value="GNAT"/>
    <property type="match status" value="1"/>
</dbReference>